<reference evidence="11" key="2">
    <citation type="submission" date="2023-06" db="EMBL/GenBank/DDBJ databases">
        <title>Long-read-based genome assembly of the green algal bacterivore Cymbomonas tetramitiformis.</title>
        <authorList>
            <person name="Gyaltshen Y."/>
            <person name="Rozenberg A."/>
            <person name="Paasch A."/>
            <person name="Burns J.A."/>
            <person name="Warring S."/>
            <person name="Larson R."/>
            <person name="Maurer-Alcala X."/>
            <person name="Dacks J."/>
            <person name="Kim E."/>
        </authorList>
    </citation>
    <scope>NUCLEOTIDE SEQUENCE</scope>
    <source>
        <strain evidence="11">PLY_AMNH</strain>
    </source>
</reference>
<evidence type="ECO:0000256" key="8">
    <source>
        <dbReference type="SAM" id="MobiDB-lite"/>
    </source>
</evidence>
<evidence type="ECO:0000256" key="5">
    <source>
        <dbReference type="ARBA" id="ARBA00022840"/>
    </source>
</evidence>
<feature type="compositionally biased region" description="Basic and acidic residues" evidence="8">
    <location>
        <begin position="192"/>
        <end position="204"/>
    </location>
</feature>
<dbReference type="PANTHER" id="PTHR24067">
    <property type="entry name" value="UBIQUITIN-CONJUGATING ENZYME E2"/>
    <property type="match status" value="1"/>
</dbReference>
<dbReference type="InterPro" id="IPR016135">
    <property type="entry name" value="UBQ-conjugating_enzyme/RWD"/>
</dbReference>
<dbReference type="InterPro" id="IPR023313">
    <property type="entry name" value="UBQ-conjugating_AS"/>
</dbReference>
<reference evidence="11 12" key="1">
    <citation type="journal article" date="2015" name="Genome Biol. Evol.">
        <title>Comparative Genomics of a Bacterivorous Green Alga Reveals Evolutionary Causalities and Consequences of Phago-Mixotrophic Mode of Nutrition.</title>
        <authorList>
            <person name="Burns J.A."/>
            <person name="Paasch A."/>
            <person name="Narechania A."/>
            <person name="Kim E."/>
        </authorList>
    </citation>
    <scope>NUCLEOTIDE SEQUENCE [LARGE SCALE GENOMIC DNA]</scope>
    <source>
        <strain evidence="11">PLY_AMNH</strain>
    </source>
</reference>
<keyword evidence="12" id="KW-1185">Reference proteome</keyword>
<keyword evidence="4 7" id="KW-0833">Ubl conjugation pathway</keyword>
<dbReference type="PROSITE" id="PS00183">
    <property type="entry name" value="UBC_1"/>
    <property type="match status" value="1"/>
</dbReference>
<protein>
    <recommendedName>
        <fullName evidence="1">E2 ubiquitin-conjugating enzyme</fullName>
        <ecNumber evidence="1">2.3.2.23</ecNumber>
    </recommendedName>
</protein>
<dbReference type="GO" id="GO:0005524">
    <property type="term" value="F:ATP binding"/>
    <property type="evidence" value="ECO:0007669"/>
    <property type="project" value="UniProtKB-UniRule"/>
</dbReference>
<feature type="domain" description="UBC core" evidence="9">
    <location>
        <begin position="11"/>
        <end position="158"/>
    </location>
</feature>
<dbReference type="InterPro" id="IPR050113">
    <property type="entry name" value="Ub_conjugating_enzyme"/>
</dbReference>
<dbReference type="Pfam" id="PF00179">
    <property type="entry name" value="UQ_con"/>
    <property type="match status" value="1"/>
</dbReference>
<dbReference type="EMBL" id="LGRX02027923">
    <property type="protein sequence ID" value="KAK3248630.1"/>
    <property type="molecule type" value="Genomic_DNA"/>
</dbReference>
<evidence type="ECO:0000256" key="3">
    <source>
        <dbReference type="ARBA" id="ARBA00022741"/>
    </source>
</evidence>
<keyword evidence="5 7" id="KW-0067">ATP-binding</keyword>
<sequence>MGSTNENLSPAAINAVTRQLHDLTTKPAEGIKVHINEENLADIQADIEGPPGTPYEGGVFRMKLVLSSDYPHTAPKGYFITKIFHPNIRQPSGEICVNTLKKDWQPSHGIRHILLVVRCLLIEPFPDSALNEDAAKLLQEDYQEYCQHARMLTSIHAKPPEKRSIAVKGLGAGGEASEEGAEVKSPMKKKAKGSEKKKDAAPKLDRKKSLKRL</sequence>
<dbReference type="SMART" id="SM00212">
    <property type="entry name" value="UBCc"/>
    <property type="match status" value="1"/>
</dbReference>
<comment type="similarity">
    <text evidence="7">Belongs to the ubiquitin-conjugating enzyme family.</text>
</comment>
<evidence type="ECO:0000259" key="9">
    <source>
        <dbReference type="PROSITE" id="PS50127"/>
    </source>
</evidence>
<organism evidence="11 12">
    <name type="scientific">Cymbomonas tetramitiformis</name>
    <dbReference type="NCBI Taxonomy" id="36881"/>
    <lineage>
        <taxon>Eukaryota</taxon>
        <taxon>Viridiplantae</taxon>
        <taxon>Chlorophyta</taxon>
        <taxon>Pyramimonadophyceae</taxon>
        <taxon>Pyramimonadales</taxon>
        <taxon>Pyramimonadaceae</taxon>
        <taxon>Cymbomonas</taxon>
    </lineage>
</organism>
<evidence type="ECO:0000256" key="7">
    <source>
        <dbReference type="RuleBase" id="RU362109"/>
    </source>
</evidence>
<dbReference type="GO" id="GO:0061631">
    <property type="term" value="F:ubiquitin conjugating enzyme activity"/>
    <property type="evidence" value="ECO:0007669"/>
    <property type="project" value="UniProtKB-EC"/>
</dbReference>
<dbReference type="InterPro" id="IPR000608">
    <property type="entry name" value="UBC"/>
</dbReference>
<keyword evidence="2" id="KW-0808">Transferase</keyword>
<dbReference type="EMBL" id="LGRX02027922">
    <property type="protein sequence ID" value="KAK3248634.1"/>
    <property type="molecule type" value="Genomic_DNA"/>
</dbReference>
<comment type="caution">
    <text evidence="11">The sequence shown here is derived from an EMBL/GenBank/DDBJ whole genome shotgun (WGS) entry which is preliminary data.</text>
</comment>
<dbReference type="SUPFAM" id="SSF54495">
    <property type="entry name" value="UBC-like"/>
    <property type="match status" value="1"/>
</dbReference>
<name>A0AAE0F218_9CHLO</name>
<evidence type="ECO:0000256" key="1">
    <source>
        <dbReference type="ARBA" id="ARBA00012486"/>
    </source>
</evidence>
<proteinExistence type="inferred from homology"/>
<evidence type="ECO:0000256" key="6">
    <source>
        <dbReference type="PROSITE-ProRule" id="PRU10133"/>
    </source>
</evidence>
<evidence type="ECO:0000256" key="2">
    <source>
        <dbReference type="ARBA" id="ARBA00022679"/>
    </source>
</evidence>
<evidence type="ECO:0000313" key="11">
    <source>
        <dbReference type="EMBL" id="KAK3248634.1"/>
    </source>
</evidence>
<accession>A0AAE0F218</accession>
<gene>
    <name evidence="11" type="ORF">CYMTET_41906</name>
    <name evidence="10" type="ORF">CYMTET_41907</name>
</gene>
<evidence type="ECO:0000313" key="10">
    <source>
        <dbReference type="EMBL" id="KAK3248630.1"/>
    </source>
</evidence>
<evidence type="ECO:0000313" key="12">
    <source>
        <dbReference type="Proteomes" id="UP001190700"/>
    </source>
</evidence>
<dbReference type="Proteomes" id="UP001190700">
    <property type="component" value="Unassembled WGS sequence"/>
</dbReference>
<dbReference type="AlphaFoldDB" id="A0AAE0F218"/>
<evidence type="ECO:0000256" key="4">
    <source>
        <dbReference type="ARBA" id="ARBA00022786"/>
    </source>
</evidence>
<dbReference type="EC" id="2.3.2.23" evidence="1"/>
<dbReference type="FunFam" id="3.10.110.10:FF:000031">
    <property type="entry name" value="Ubiquitin-conjugating enzyme E2 22"/>
    <property type="match status" value="1"/>
</dbReference>
<dbReference type="Gene3D" id="3.10.110.10">
    <property type="entry name" value="Ubiquitin Conjugating Enzyme"/>
    <property type="match status" value="1"/>
</dbReference>
<dbReference type="PROSITE" id="PS50127">
    <property type="entry name" value="UBC_2"/>
    <property type="match status" value="1"/>
</dbReference>
<feature type="region of interest" description="Disordered" evidence="8">
    <location>
        <begin position="163"/>
        <end position="213"/>
    </location>
</feature>
<dbReference type="CDD" id="cd23804">
    <property type="entry name" value="UBCc_UBE2S"/>
    <property type="match status" value="1"/>
</dbReference>
<keyword evidence="3 7" id="KW-0547">Nucleotide-binding</keyword>
<feature type="active site" description="Glycyl thioester intermediate" evidence="6">
    <location>
        <position position="96"/>
    </location>
</feature>